<dbReference type="AlphaFoldDB" id="A0A1Q9F5K5"/>
<keyword evidence="2" id="KW-1185">Reference proteome</keyword>
<gene>
    <name evidence="1" type="ORF">AK812_SmicGene819</name>
</gene>
<dbReference type="OrthoDB" id="435602at2759"/>
<comment type="caution">
    <text evidence="1">The sequence shown here is derived from an EMBL/GenBank/DDBJ whole genome shotgun (WGS) entry which is preliminary data.</text>
</comment>
<evidence type="ECO:0000313" key="1">
    <source>
        <dbReference type="EMBL" id="OLQ14974.1"/>
    </source>
</evidence>
<evidence type="ECO:0000313" key="2">
    <source>
        <dbReference type="Proteomes" id="UP000186817"/>
    </source>
</evidence>
<dbReference type="Proteomes" id="UP000186817">
    <property type="component" value="Unassembled WGS sequence"/>
</dbReference>
<sequence>MEVPGPNSESIRRRWITEYGPVPATQLPLADLVDDATLGSCRRLTAAATTHAPLPEGQIGEFFTMDQFHGSFKPLLKSWSAPSGFCGAMAVAGVELLFETLITGPLGVAGTPQAPDFMSDLASTPLCSLDLMPPRAESIMKQIHSRRTSYIQDHAASFDAKGARQKYLSAWYANYELSDVLREYCAQQRAMGVPDDLLDQILFLRENQWPAYADAEHEERKRLVEEECFGGCKVTTESGSEGLRFDPKKGDRSVIVEIPNRGLLLRADEWEVRCAGTAGFPRIACLDVGGHFTCAVFFEAPAGEGGLMPSTLHFNTTKSKYCNRHMLQLAHFLFAMRAPVAPSADQGLSEEAAPSSLTREAFVIYDSD</sequence>
<accession>A0A1Q9F5K5</accession>
<name>A0A1Q9F5K5_SYMMI</name>
<proteinExistence type="predicted"/>
<protein>
    <submittedName>
        <fullName evidence="1">Uncharacterized protein</fullName>
    </submittedName>
</protein>
<organism evidence="1 2">
    <name type="scientific">Symbiodinium microadriaticum</name>
    <name type="common">Dinoflagellate</name>
    <name type="synonym">Zooxanthella microadriatica</name>
    <dbReference type="NCBI Taxonomy" id="2951"/>
    <lineage>
        <taxon>Eukaryota</taxon>
        <taxon>Sar</taxon>
        <taxon>Alveolata</taxon>
        <taxon>Dinophyceae</taxon>
        <taxon>Suessiales</taxon>
        <taxon>Symbiodiniaceae</taxon>
        <taxon>Symbiodinium</taxon>
    </lineage>
</organism>
<dbReference type="EMBL" id="LSRX01000008">
    <property type="protein sequence ID" value="OLQ14974.1"/>
    <property type="molecule type" value="Genomic_DNA"/>
</dbReference>
<reference evidence="1 2" key="1">
    <citation type="submission" date="2016-02" db="EMBL/GenBank/DDBJ databases">
        <title>Genome analysis of coral dinoflagellate symbionts highlights evolutionary adaptations to a symbiotic lifestyle.</title>
        <authorList>
            <person name="Aranda M."/>
            <person name="Li Y."/>
            <person name="Liew Y.J."/>
            <person name="Baumgarten S."/>
            <person name="Simakov O."/>
            <person name="Wilson M."/>
            <person name="Piel J."/>
            <person name="Ashoor H."/>
            <person name="Bougouffa S."/>
            <person name="Bajic V.B."/>
            <person name="Ryu T."/>
            <person name="Ravasi T."/>
            <person name="Bayer T."/>
            <person name="Micklem G."/>
            <person name="Kim H."/>
            <person name="Bhak J."/>
            <person name="Lajeunesse T.C."/>
            <person name="Voolstra C.R."/>
        </authorList>
    </citation>
    <scope>NUCLEOTIDE SEQUENCE [LARGE SCALE GENOMIC DNA]</scope>
    <source>
        <strain evidence="1 2">CCMP2467</strain>
    </source>
</reference>